<evidence type="ECO:0000313" key="1">
    <source>
        <dbReference type="EMBL" id="KAI4862951.1"/>
    </source>
</evidence>
<reference evidence="1 2" key="1">
    <citation type="journal article" date="2022" name="New Phytol.">
        <title>Ecological generalism drives hyperdiversity of secondary metabolite gene clusters in xylarialean endophytes.</title>
        <authorList>
            <person name="Franco M.E.E."/>
            <person name="Wisecaver J.H."/>
            <person name="Arnold A.E."/>
            <person name="Ju Y.M."/>
            <person name="Slot J.C."/>
            <person name="Ahrendt S."/>
            <person name="Moore L.P."/>
            <person name="Eastman K.E."/>
            <person name="Scott K."/>
            <person name="Konkel Z."/>
            <person name="Mondo S.J."/>
            <person name="Kuo A."/>
            <person name="Hayes R.D."/>
            <person name="Haridas S."/>
            <person name="Andreopoulos B."/>
            <person name="Riley R."/>
            <person name="LaButti K."/>
            <person name="Pangilinan J."/>
            <person name="Lipzen A."/>
            <person name="Amirebrahimi M."/>
            <person name="Yan J."/>
            <person name="Adam C."/>
            <person name="Keymanesh K."/>
            <person name="Ng V."/>
            <person name="Louie K."/>
            <person name="Northen T."/>
            <person name="Drula E."/>
            <person name="Henrissat B."/>
            <person name="Hsieh H.M."/>
            <person name="Youens-Clark K."/>
            <person name="Lutzoni F."/>
            <person name="Miadlikowska J."/>
            <person name="Eastwood D.C."/>
            <person name="Hamelin R.C."/>
            <person name="Grigoriev I.V."/>
            <person name="U'Ren J.M."/>
        </authorList>
    </citation>
    <scope>NUCLEOTIDE SEQUENCE [LARGE SCALE GENOMIC DNA]</scope>
    <source>
        <strain evidence="1 2">CBS 119005</strain>
    </source>
</reference>
<organism evidence="1 2">
    <name type="scientific">Hypoxylon rubiginosum</name>
    <dbReference type="NCBI Taxonomy" id="110542"/>
    <lineage>
        <taxon>Eukaryota</taxon>
        <taxon>Fungi</taxon>
        <taxon>Dikarya</taxon>
        <taxon>Ascomycota</taxon>
        <taxon>Pezizomycotina</taxon>
        <taxon>Sordariomycetes</taxon>
        <taxon>Xylariomycetidae</taxon>
        <taxon>Xylariales</taxon>
        <taxon>Hypoxylaceae</taxon>
        <taxon>Hypoxylon</taxon>
    </lineage>
</organism>
<comment type="caution">
    <text evidence="1">The sequence shown here is derived from an EMBL/GenBank/DDBJ whole genome shotgun (WGS) entry which is preliminary data.</text>
</comment>
<keyword evidence="2" id="KW-1185">Reference proteome</keyword>
<dbReference type="Proteomes" id="UP001497700">
    <property type="component" value="Unassembled WGS sequence"/>
</dbReference>
<name>A0ACB9YUU4_9PEZI</name>
<gene>
    <name evidence="1" type="ORF">F4820DRAFT_428505</name>
</gene>
<dbReference type="EMBL" id="MU393514">
    <property type="protein sequence ID" value="KAI4862951.1"/>
    <property type="molecule type" value="Genomic_DNA"/>
</dbReference>
<proteinExistence type="predicted"/>
<accession>A0ACB9YUU4</accession>
<evidence type="ECO:0000313" key="2">
    <source>
        <dbReference type="Proteomes" id="UP001497700"/>
    </source>
</evidence>
<protein>
    <submittedName>
        <fullName evidence="1">Ribosomal RNA-processing protein 7-domain-containing protein</fullName>
    </submittedName>
</protein>
<sequence length="311" mass="35697">MSETMSSEEFIMLPVSIPPLPSFRVQATHYLYLRRNTPRLPTPDDSRSLYIANVPCDSTDPHFRALFSSLIGAGRFESITFEQDKKPSKSSHEPAQAVRLAGHRKRKRSEDEIQNAKDEAAAELPSTWTRQVYGSGSCAVALFADEKSAEHVLKAAKKLKKPKNYPVWGEGVKDKAPPLGSHWLKAHNKLSYPGNDIIQASMDAYFTVFNRKEKEAALLAMRLRNEPDEDGFVTVTRGGRAAPARRDEAEEAKQKMLEREKKKKDEMMDFYRFQMREKRKSEQAEMLKRFEEDKKKVRAMKEKRGKFRPET</sequence>